<evidence type="ECO:0000313" key="9">
    <source>
        <dbReference type="EMBL" id="AEO06062.1"/>
    </source>
</evidence>
<evidence type="ECO:0000256" key="6">
    <source>
        <dbReference type="SAM" id="MobiDB-lite"/>
    </source>
</evidence>
<dbReference type="KEGG" id="lmt:LMRG_00524"/>
<dbReference type="AlphaFoldDB" id="A0A0H3GJC6"/>
<keyword evidence="2" id="KW-1003">Cell membrane</keyword>
<dbReference type="GO" id="GO:0022857">
    <property type="term" value="F:transmembrane transporter activity"/>
    <property type="evidence" value="ECO:0007669"/>
    <property type="project" value="TreeGrafter"/>
</dbReference>
<dbReference type="HOGENOM" id="CLU_039499_1_1_9"/>
<protein>
    <recommendedName>
        <fullName evidence="8">ABC3 transporter permease C-terminal domain-containing protein</fullName>
    </recommendedName>
</protein>
<organism evidence="9 10">
    <name type="scientific">Listeria monocytogenes serotype 1/2a (strain 10403S)</name>
    <dbReference type="NCBI Taxonomy" id="393133"/>
    <lineage>
        <taxon>Bacteria</taxon>
        <taxon>Bacillati</taxon>
        <taxon>Bacillota</taxon>
        <taxon>Bacilli</taxon>
        <taxon>Bacillales</taxon>
        <taxon>Listeriaceae</taxon>
        <taxon>Listeria</taxon>
    </lineage>
</organism>
<dbReference type="GO" id="GO:0005886">
    <property type="term" value="C:plasma membrane"/>
    <property type="evidence" value="ECO:0007669"/>
    <property type="project" value="UniProtKB-SubCell"/>
</dbReference>
<keyword evidence="3 7" id="KW-0812">Transmembrane</keyword>
<evidence type="ECO:0000256" key="7">
    <source>
        <dbReference type="SAM" id="Phobius"/>
    </source>
</evidence>
<feature type="region of interest" description="Disordered" evidence="6">
    <location>
        <begin position="103"/>
        <end position="141"/>
    </location>
</feature>
<keyword evidence="4 7" id="KW-1133">Transmembrane helix</keyword>
<sequence length="473" mass="51879">MDFIRRAFISINAKKGKSLVLFTLLLVIFSLVFTGFAIQESTKQSAESARKQLGANVTLQMNQEEIMKKAQSGEEIKEEDLSIPTEDVNKIKKLPQVDNYTISSEGSASKGDLTPIPAKKQEGGQGGMTQVAGTDTNGKKVETPSFSVKAVNQTATLNSFKDKTDKIISGKPLTSDDKENTALIEKQLAKKNNLKVGDTFQLTNDKKKKVKFVVKGIYQSNQKIEPQLESFQMMLPGNKIYANIKGAKDFLWSGGIEKAEFNLKDPKEINSFISEAKKLTDVDNGDMFQFDAQNSAYKKMIGPIERVASFSNIIVMITLLAGGLILALIVLLSIRERKFEMGVLLSLGESKTKLMSQFLVEVLIIAALAFSFSCALANPIGQAISNQMLSTEVTKEANKENETSTQESMAIALGGEEKTKVDAEPIDKIDVVITSNIMGQVGGLGFILIFLATTIPCLFIIRLQPKMLFTQKD</sequence>
<dbReference type="Proteomes" id="UP000001288">
    <property type="component" value="Chromosome"/>
</dbReference>
<dbReference type="InterPro" id="IPR050250">
    <property type="entry name" value="Macrolide_Exporter_MacB"/>
</dbReference>
<feature type="domain" description="ABC3 transporter permease C-terminal" evidence="8">
    <location>
        <begin position="313"/>
        <end position="388"/>
    </location>
</feature>
<evidence type="ECO:0000313" key="10">
    <source>
        <dbReference type="Proteomes" id="UP000001288"/>
    </source>
</evidence>
<keyword evidence="5 7" id="KW-0472">Membrane</keyword>
<proteinExistence type="predicted"/>
<accession>A0A0H3GJC6</accession>
<feature type="transmembrane region" description="Helical" evidence="7">
    <location>
        <begin position="354"/>
        <end position="380"/>
    </location>
</feature>
<reference evidence="10" key="1">
    <citation type="submission" date="2010-04" db="EMBL/GenBank/DDBJ databases">
        <title>The genome sequence of Listeria monocytogenes strain 10403S.</title>
        <authorList>
            <consortium name="The Broad Institute Genome Sequencing Platform"/>
            <consortium name="The Broad Institute Genome Sequencing Center for Infectious Disease."/>
            <person name="Borowsky M."/>
            <person name="Borodovsky M."/>
            <person name="Young S.K."/>
            <person name="Zeng Q."/>
            <person name="Koehrsen M."/>
            <person name="Fitzgerald M."/>
            <person name="Wiedmann M."/>
            <person name="Swaminathan B."/>
            <person name="Lauer P."/>
            <person name="Portnoy D."/>
            <person name="Cossart P."/>
            <person name="Buchrieser C."/>
            <person name="Higgins D."/>
            <person name="Abouelleil A."/>
            <person name="Alvarado L."/>
            <person name="Arachchi H.M."/>
            <person name="Berlin A."/>
            <person name="Borenstein D."/>
            <person name="Brown A."/>
            <person name="Chapman S.B."/>
            <person name="Chen Z."/>
            <person name="Dunbar C.D."/>
            <person name="Engels R."/>
            <person name="Freedman E."/>
            <person name="Gearin G."/>
            <person name="Gellesch M."/>
            <person name="Goldberg J."/>
            <person name="Griggs A."/>
            <person name="Gujja S."/>
            <person name="Heilman E."/>
            <person name="Heiman D."/>
            <person name="Howarth C."/>
            <person name="Jen D."/>
            <person name="Larson L."/>
            <person name="Lui A."/>
            <person name="MacDonald J."/>
            <person name="Mehta T."/>
            <person name="Montmayeur A."/>
            <person name="Neiman D."/>
            <person name="Park D."/>
            <person name="Pearson M."/>
            <person name="Priest M."/>
            <person name="Richards J."/>
            <person name="Roberts A."/>
            <person name="Saif S."/>
            <person name="Shea T."/>
            <person name="Shenoy N."/>
            <person name="Sisk P."/>
            <person name="Stolte C."/>
            <person name="Sykes S."/>
            <person name="Walk T."/>
            <person name="White J."/>
            <person name="Yandava C."/>
            <person name="Haas B."/>
            <person name="Nusbaum C."/>
            <person name="Birren B."/>
        </authorList>
    </citation>
    <scope>NUCLEOTIDE SEQUENCE [LARGE SCALE GENOMIC DNA]</scope>
    <source>
        <strain evidence="10">10403S</strain>
    </source>
</reference>
<dbReference type="Pfam" id="PF02687">
    <property type="entry name" value="FtsX"/>
    <property type="match status" value="1"/>
</dbReference>
<comment type="subcellular location">
    <subcellularLocation>
        <location evidence="1">Cell membrane</location>
        <topology evidence="1">Multi-pass membrane protein</topology>
    </subcellularLocation>
</comment>
<dbReference type="PANTHER" id="PTHR30572">
    <property type="entry name" value="MEMBRANE COMPONENT OF TRANSPORTER-RELATED"/>
    <property type="match status" value="1"/>
</dbReference>
<evidence type="ECO:0000256" key="2">
    <source>
        <dbReference type="ARBA" id="ARBA00022475"/>
    </source>
</evidence>
<evidence type="ECO:0000256" key="1">
    <source>
        <dbReference type="ARBA" id="ARBA00004651"/>
    </source>
</evidence>
<evidence type="ECO:0000256" key="5">
    <source>
        <dbReference type="ARBA" id="ARBA00023136"/>
    </source>
</evidence>
<feature type="transmembrane region" description="Helical" evidence="7">
    <location>
        <begin position="437"/>
        <end position="461"/>
    </location>
</feature>
<name>A0A0H3GJC6_LISM4</name>
<evidence type="ECO:0000256" key="4">
    <source>
        <dbReference type="ARBA" id="ARBA00022989"/>
    </source>
</evidence>
<dbReference type="InterPro" id="IPR003838">
    <property type="entry name" value="ABC3_permease_C"/>
</dbReference>
<dbReference type="PANTHER" id="PTHR30572:SF9">
    <property type="entry name" value="ABC TRANSPORTER PERMEASE PROTEIN"/>
    <property type="match status" value="1"/>
</dbReference>
<dbReference type="EMBL" id="CP002002">
    <property type="protein sequence ID" value="AEO06062.1"/>
    <property type="molecule type" value="Genomic_DNA"/>
</dbReference>
<gene>
    <name evidence="9" type="ordered locus">LMRG_00524</name>
</gene>
<evidence type="ECO:0000256" key="3">
    <source>
        <dbReference type="ARBA" id="ARBA00022692"/>
    </source>
</evidence>
<feature type="transmembrane region" description="Helical" evidence="7">
    <location>
        <begin position="313"/>
        <end position="334"/>
    </location>
</feature>
<evidence type="ECO:0000259" key="8">
    <source>
        <dbReference type="Pfam" id="PF02687"/>
    </source>
</evidence>
<dbReference type="RefSeq" id="WP_003722689.1">
    <property type="nucleotide sequence ID" value="NC_017544.1"/>
</dbReference>